<dbReference type="EMBL" id="JAHRIQ010034839">
    <property type="protein sequence ID" value="MEQ2231578.1"/>
    <property type="molecule type" value="Genomic_DNA"/>
</dbReference>
<keyword evidence="3" id="KW-1185">Reference proteome</keyword>
<organism evidence="2 3">
    <name type="scientific">Ilyodon furcidens</name>
    <name type="common">goldbreast splitfin</name>
    <dbReference type="NCBI Taxonomy" id="33524"/>
    <lineage>
        <taxon>Eukaryota</taxon>
        <taxon>Metazoa</taxon>
        <taxon>Chordata</taxon>
        <taxon>Craniata</taxon>
        <taxon>Vertebrata</taxon>
        <taxon>Euteleostomi</taxon>
        <taxon>Actinopterygii</taxon>
        <taxon>Neopterygii</taxon>
        <taxon>Teleostei</taxon>
        <taxon>Neoteleostei</taxon>
        <taxon>Acanthomorphata</taxon>
        <taxon>Ovalentaria</taxon>
        <taxon>Atherinomorphae</taxon>
        <taxon>Cyprinodontiformes</taxon>
        <taxon>Goodeidae</taxon>
        <taxon>Ilyodon</taxon>
    </lineage>
</organism>
<keyword evidence="1" id="KW-1133">Transmembrane helix</keyword>
<evidence type="ECO:0000313" key="2">
    <source>
        <dbReference type="EMBL" id="MEQ2231578.1"/>
    </source>
</evidence>
<feature type="transmembrane region" description="Helical" evidence="1">
    <location>
        <begin position="6"/>
        <end position="35"/>
    </location>
</feature>
<proteinExistence type="predicted"/>
<dbReference type="PROSITE" id="PS51257">
    <property type="entry name" value="PROKAR_LIPOPROTEIN"/>
    <property type="match status" value="1"/>
</dbReference>
<gene>
    <name evidence="2" type="ORF">ILYODFUR_001873</name>
</gene>
<keyword evidence="1" id="KW-0812">Transmembrane</keyword>
<protein>
    <recommendedName>
        <fullName evidence="4">Secreted protein</fullName>
    </recommendedName>
</protein>
<accession>A0ABV0TIW4</accession>
<dbReference type="Proteomes" id="UP001482620">
    <property type="component" value="Unassembled WGS sequence"/>
</dbReference>
<evidence type="ECO:0008006" key="4">
    <source>
        <dbReference type="Google" id="ProtNLM"/>
    </source>
</evidence>
<sequence length="120" mass="14134">MIQRTLLYSLCTFFPFHVLFSCSFSVKMFVFLGFFAHSSCKSLGGGEKRRALAVYVTFRRSVWWGEWVEIWLHPIKVTARTSQLDTCAGESVHLGWIHWIYFLFFHFQNQSCETTIMYAL</sequence>
<reference evidence="2 3" key="1">
    <citation type="submission" date="2021-06" db="EMBL/GenBank/DDBJ databases">
        <authorList>
            <person name="Palmer J.M."/>
        </authorList>
    </citation>
    <scope>NUCLEOTIDE SEQUENCE [LARGE SCALE GENOMIC DNA]</scope>
    <source>
        <strain evidence="3">if_2019</strain>
        <tissue evidence="2">Muscle</tissue>
    </source>
</reference>
<evidence type="ECO:0000313" key="3">
    <source>
        <dbReference type="Proteomes" id="UP001482620"/>
    </source>
</evidence>
<keyword evidence="1" id="KW-0472">Membrane</keyword>
<comment type="caution">
    <text evidence="2">The sequence shown here is derived from an EMBL/GenBank/DDBJ whole genome shotgun (WGS) entry which is preliminary data.</text>
</comment>
<evidence type="ECO:0000256" key="1">
    <source>
        <dbReference type="SAM" id="Phobius"/>
    </source>
</evidence>
<name>A0ABV0TIW4_9TELE</name>